<reference evidence="1 2" key="1">
    <citation type="journal article" date="2021" name="Sci. Rep.">
        <title>The genome of the diatom Chaetoceros tenuissimus carries an ancient integrated fragment of an extant virus.</title>
        <authorList>
            <person name="Hongo Y."/>
            <person name="Kimura K."/>
            <person name="Takaki Y."/>
            <person name="Yoshida Y."/>
            <person name="Baba S."/>
            <person name="Kobayashi G."/>
            <person name="Nagasaki K."/>
            <person name="Hano T."/>
            <person name="Tomaru Y."/>
        </authorList>
    </citation>
    <scope>NUCLEOTIDE SEQUENCE [LARGE SCALE GENOMIC DNA]</scope>
    <source>
        <strain evidence="1 2">NIES-3715</strain>
    </source>
</reference>
<organism evidence="1 2">
    <name type="scientific">Chaetoceros tenuissimus</name>
    <dbReference type="NCBI Taxonomy" id="426638"/>
    <lineage>
        <taxon>Eukaryota</taxon>
        <taxon>Sar</taxon>
        <taxon>Stramenopiles</taxon>
        <taxon>Ochrophyta</taxon>
        <taxon>Bacillariophyta</taxon>
        <taxon>Coscinodiscophyceae</taxon>
        <taxon>Chaetocerotophycidae</taxon>
        <taxon>Chaetocerotales</taxon>
        <taxon>Chaetocerotaceae</taxon>
        <taxon>Chaetoceros</taxon>
    </lineage>
</organism>
<comment type="caution">
    <text evidence="1">The sequence shown here is derived from an EMBL/GenBank/DDBJ whole genome shotgun (WGS) entry which is preliminary data.</text>
</comment>
<dbReference type="EMBL" id="BLLK01000038">
    <property type="protein sequence ID" value="GFH49563.1"/>
    <property type="molecule type" value="Genomic_DNA"/>
</dbReference>
<name>A0AAD3H4C1_9STRA</name>
<accession>A0AAD3H4C1</accession>
<evidence type="ECO:0000313" key="2">
    <source>
        <dbReference type="Proteomes" id="UP001054902"/>
    </source>
</evidence>
<gene>
    <name evidence="1" type="ORF">CTEN210_06039</name>
</gene>
<keyword evidence="2" id="KW-1185">Reference proteome</keyword>
<dbReference type="Proteomes" id="UP001054902">
    <property type="component" value="Unassembled WGS sequence"/>
</dbReference>
<dbReference type="AlphaFoldDB" id="A0AAD3H4C1"/>
<sequence length="210" mass="22852">MPLQTMVQQHEVEVAYSDDDSLGSSVFDTNAFPLVDADTALEITKDVAEGYIILLSGGNITSQTIKNRKLEQGKKASKSSFAPTAISLVDSNSINFAFAALTDGNVIEAAFGVESNGGLKRSRNTSETAYNNARNAKQALMDACMSSESIKKLAVETYIRLFEIIIELHIDLETIGFITWCMKHQKIQSTALKKVYKAFSPLSEAIASSI</sequence>
<evidence type="ECO:0000313" key="1">
    <source>
        <dbReference type="EMBL" id="GFH49563.1"/>
    </source>
</evidence>
<proteinExistence type="predicted"/>
<protein>
    <submittedName>
        <fullName evidence="1">Uncharacterized protein</fullName>
    </submittedName>
</protein>